<dbReference type="HOGENOM" id="CLU_075285_0_0_9"/>
<name>Q4L5G6_STAHJ</name>
<gene>
    <name evidence="2" type="ordered locus">SH1800</name>
</gene>
<organism evidence="2 3">
    <name type="scientific">Staphylococcus haemolyticus (strain JCSC1435)</name>
    <dbReference type="NCBI Taxonomy" id="279808"/>
    <lineage>
        <taxon>Bacteria</taxon>
        <taxon>Bacillati</taxon>
        <taxon>Bacillota</taxon>
        <taxon>Bacilli</taxon>
        <taxon>Bacillales</taxon>
        <taxon>Staphylococcaceae</taxon>
        <taxon>Staphylococcus</taxon>
    </lineage>
</organism>
<feature type="region of interest" description="Disordered" evidence="1">
    <location>
        <begin position="126"/>
        <end position="161"/>
    </location>
</feature>
<dbReference type="AlphaFoldDB" id="Q4L5G6"/>
<feature type="compositionally biased region" description="Polar residues" evidence="1">
    <location>
        <begin position="133"/>
        <end position="143"/>
    </location>
</feature>
<dbReference type="EMBL" id="AP006716">
    <property type="protein sequence ID" value="BAE05109.1"/>
    <property type="molecule type" value="Genomic_DNA"/>
</dbReference>
<feature type="compositionally biased region" description="Basic and acidic residues" evidence="1">
    <location>
        <begin position="144"/>
        <end position="161"/>
    </location>
</feature>
<dbReference type="eggNOG" id="ENOG503376A">
    <property type="taxonomic scope" value="Bacteria"/>
</dbReference>
<sequence length="308" mass="36069">MNELQLSNDLTTIETEIKSYQNIAGQSIFEIGRRLKHVKENDLAHGEFGKWLENLNLDWNTANRFMKVSSELPNSDTYHNLGSNALYLITTLPETERTKEHTTSSGETKTPDEMTVRELRELKKQLKQRDEQNAQLQSQVEQAQRSEEIAKKQLEDAESREPEVIEKYMEPEDYQQTKEALAQSRHQQKLIEQRNEKLEKDIKAMEQRRDETNEKSEKYDELNKALGDMNRKLDDGQRRLKAQKEVYDLVKKGEELIKEIAPMTYFIHDEYILSNEYAIKPIKKIADDLLDLSKKLNKQLNKGDVIDV</sequence>
<dbReference type="InterPro" id="IPR021451">
    <property type="entry name" value="DUF3102"/>
</dbReference>
<evidence type="ECO:0008006" key="4">
    <source>
        <dbReference type="Google" id="ProtNLM"/>
    </source>
</evidence>
<proteinExistence type="predicted"/>
<evidence type="ECO:0000313" key="3">
    <source>
        <dbReference type="Proteomes" id="UP000000543"/>
    </source>
</evidence>
<protein>
    <recommendedName>
        <fullName evidence="4">DUF3102 domain-containing protein</fullName>
    </recommendedName>
</protein>
<dbReference type="KEGG" id="sha:SH1800"/>
<reference evidence="2 3" key="1">
    <citation type="journal article" date="2005" name="J. Bacteriol.">
        <title>Whole-genome sequencing of Staphylococcus haemolyticus uncovers the extreme plasticity of its genome and the evolution of human-colonizing staphylococcal species.</title>
        <authorList>
            <person name="Takeuchi F."/>
            <person name="Watanabe S."/>
            <person name="Baba T."/>
            <person name="Yuzawa H."/>
            <person name="Ito T."/>
            <person name="Morimoto Y."/>
            <person name="Kuroda M."/>
            <person name="Cui L."/>
            <person name="Takahashi M."/>
            <person name="Ankai A."/>
            <person name="Baba S."/>
            <person name="Fukui S."/>
            <person name="Lee J.C."/>
            <person name="Hiramatsu K."/>
        </authorList>
    </citation>
    <scope>NUCLEOTIDE SEQUENCE [LARGE SCALE GENOMIC DNA]</scope>
    <source>
        <strain evidence="2 3">JCSC1435</strain>
    </source>
</reference>
<feature type="region of interest" description="Disordered" evidence="1">
    <location>
        <begin position="94"/>
        <end position="114"/>
    </location>
</feature>
<dbReference type="RefSeq" id="WP_011276078.1">
    <property type="nucleotide sequence ID" value="NC_007168.1"/>
</dbReference>
<dbReference type="OrthoDB" id="2200242at2"/>
<evidence type="ECO:0000256" key="1">
    <source>
        <dbReference type="SAM" id="MobiDB-lite"/>
    </source>
</evidence>
<accession>Q4L5G6</accession>
<evidence type="ECO:0000313" key="2">
    <source>
        <dbReference type="EMBL" id="BAE05109.1"/>
    </source>
</evidence>
<dbReference type="Pfam" id="PF11300">
    <property type="entry name" value="DUF3102"/>
    <property type="match status" value="1"/>
</dbReference>
<dbReference type="Proteomes" id="UP000000543">
    <property type="component" value="Chromosome"/>
</dbReference>